<evidence type="ECO:0000256" key="9">
    <source>
        <dbReference type="ARBA" id="ARBA00023180"/>
    </source>
</evidence>
<dbReference type="PANTHER" id="PTHR10612">
    <property type="entry name" value="APOLIPOPROTEIN D"/>
    <property type="match status" value="1"/>
</dbReference>
<keyword evidence="5" id="KW-0964">Secreted</keyword>
<comment type="subcellular location">
    <subcellularLocation>
        <location evidence="1">Secreted</location>
    </subcellularLocation>
</comment>
<dbReference type="GO" id="GO:0000302">
    <property type="term" value="P:response to reactive oxygen species"/>
    <property type="evidence" value="ECO:0007669"/>
    <property type="project" value="TreeGrafter"/>
</dbReference>
<dbReference type="PRINTS" id="PR01273">
    <property type="entry name" value="INVTBRTCOLOR"/>
</dbReference>
<accession>A0A336M3B7</accession>
<dbReference type="InterPro" id="IPR003057">
    <property type="entry name" value="Invtbrt_color"/>
</dbReference>
<gene>
    <name evidence="13" type="primary">CSON011364</name>
</gene>
<dbReference type="SUPFAM" id="SSF50814">
    <property type="entry name" value="Lipocalins"/>
    <property type="match status" value="1"/>
</dbReference>
<keyword evidence="6 10" id="KW-0732">Signal</keyword>
<evidence type="ECO:0000256" key="1">
    <source>
        <dbReference type="ARBA" id="ARBA00004613"/>
    </source>
</evidence>
<dbReference type="GO" id="GO:0006629">
    <property type="term" value="P:lipid metabolic process"/>
    <property type="evidence" value="ECO:0007669"/>
    <property type="project" value="TreeGrafter"/>
</dbReference>
<dbReference type="GO" id="GO:0008289">
    <property type="term" value="F:lipid binding"/>
    <property type="evidence" value="ECO:0007669"/>
    <property type="project" value="UniProtKB-KW"/>
</dbReference>
<dbReference type="FunFam" id="2.40.128.20:FF:000003">
    <property type="entry name" value="Apolipoprotein D"/>
    <property type="match status" value="1"/>
</dbReference>
<evidence type="ECO:0000256" key="10">
    <source>
        <dbReference type="PIRNR" id="PIRNR036893"/>
    </source>
</evidence>
<evidence type="ECO:0000256" key="2">
    <source>
        <dbReference type="ARBA" id="ARBA00006889"/>
    </source>
</evidence>
<dbReference type="Pfam" id="PF08212">
    <property type="entry name" value="Lipocalin_2"/>
    <property type="match status" value="1"/>
</dbReference>
<dbReference type="VEuPathDB" id="VectorBase:CSON011364"/>
<keyword evidence="9" id="KW-0325">Glycoprotein</keyword>
<name>A0A336M3B7_CULSO</name>
<dbReference type="PIRSF" id="PIRSF036893">
    <property type="entry name" value="Lipocalin_ApoD"/>
    <property type="match status" value="1"/>
</dbReference>
<evidence type="ECO:0000256" key="6">
    <source>
        <dbReference type="ARBA" id="ARBA00022729"/>
    </source>
</evidence>
<dbReference type="CDD" id="cd19437">
    <property type="entry name" value="lipocalin_apoD-like"/>
    <property type="match status" value="1"/>
</dbReference>
<dbReference type="EMBL" id="UFQT01000495">
    <property type="protein sequence ID" value="SSX24744.1"/>
    <property type="molecule type" value="Genomic_DNA"/>
</dbReference>
<dbReference type="OMA" id="VWSCYEF"/>
<comment type="similarity">
    <text evidence="2 10">Belongs to the calycin superfamily. Lipocalin family.</text>
</comment>
<feature type="signal peptide" evidence="10">
    <location>
        <begin position="1"/>
        <end position="16"/>
    </location>
</feature>
<dbReference type="GO" id="GO:0005737">
    <property type="term" value="C:cytoplasm"/>
    <property type="evidence" value="ECO:0007669"/>
    <property type="project" value="TreeGrafter"/>
</dbReference>
<dbReference type="GO" id="GO:0031409">
    <property type="term" value="F:pigment binding"/>
    <property type="evidence" value="ECO:0007669"/>
    <property type="project" value="InterPro"/>
</dbReference>
<evidence type="ECO:0000256" key="3">
    <source>
        <dbReference type="ARBA" id="ARBA00019890"/>
    </source>
</evidence>
<evidence type="ECO:0000256" key="5">
    <source>
        <dbReference type="ARBA" id="ARBA00022525"/>
    </source>
</evidence>
<evidence type="ECO:0000259" key="11">
    <source>
        <dbReference type="Pfam" id="PF08212"/>
    </source>
</evidence>
<evidence type="ECO:0000313" key="12">
    <source>
        <dbReference type="EMBL" id="SSX04380.1"/>
    </source>
</evidence>
<protein>
    <recommendedName>
        <fullName evidence="3">Apolipoprotein D</fullName>
    </recommendedName>
</protein>
<evidence type="ECO:0000256" key="4">
    <source>
        <dbReference type="ARBA" id="ARBA00022448"/>
    </source>
</evidence>
<dbReference type="PANTHER" id="PTHR10612:SF34">
    <property type="entry name" value="APOLIPOPROTEIN D"/>
    <property type="match status" value="1"/>
</dbReference>
<organism evidence="13">
    <name type="scientific">Culicoides sonorensis</name>
    <name type="common">Biting midge</name>
    <dbReference type="NCBI Taxonomy" id="179676"/>
    <lineage>
        <taxon>Eukaryota</taxon>
        <taxon>Metazoa</taxon>
        <taxon>Ecdysozoa</taxon>
        <taxon>Arthropoda</taxon>
        <taxon>Hexapoda</taxon>
        <taxon>Insecta</taxon>
        <taxon>Pterygota</taxon>
        <taxon>Neoptera</taxon>
        <taxon>Endopterygota</taxon>
        <taxon>Diptera</taxon>
        <taxon>Nematocera</taxon>
        <taxon>Chironomoidea</taxon>
        <taxon>Ceratopogonidae</taxon>
        <taxon>Ceratopogoninae</taxon>
        <taxon>Culicoides</taxon>
        <taxon>Monoculicoides</taxon>
    </lineage>
</organism>
<evidence type="ECO:0000256" key="7">
    <source>
        <dbReference type="ARBA" id="ARBA00023121"/>
    </source>
</evidence>
<dbReference type="GO" id="GO:0005576">
    <property type="term" value="C:extracellular region"/>
    <property type="evidence" value="ECO:0007669"/>
    <property type="project" value="UniProtKB-SubCell"/>
</dbReference>
<feature type="chain" id="PRO_5034300617" description="Apolipoprotein D" evidence="10">
    <location>
        <begin position="17"/>
        <end position="190"/>
    </location>
</feature>
<dbReference type="InterPro" id="IPR022271">
    <property type="entry name" value="Lipocalin_ApoD"/>
</dbReference>
<dbReference type="AlphaFoldDB" id="A0A336M3B7"/>
<keyword evidence="7" id="KW-0446">Lipid-binding</keyword>
<dbReference type="InterPro" id="IPR000566">
    <property type="entry name" value="Lipocln_cytosolic_FA-bd_dom"/>
</dbReference>
<dbReference type="EMBL" id="UFQS01000495">
    <property type="protein sequence ID" value="SSX04380.1"/>
    <property type="molecule type" value="Genomic_DNA"/>
</dbReference>
<reference evidence="12" key="1">
    <citation type="submission" date="2018-04" db="EMBL/GenBank/DDBJ databases">
        <authorList>
            <person name="Go L.Y."/>
            <person name="Mitchell J.A."/>
        </authorList>
    </citation>
    <scope>NUCLEOTIDE SEQUENCE</scope>
    <source>
        <tissue evidence="12">Whole organism</tissue>
    </source>
</reference>
<dbReference type="InterPro" id="IPR012674">
    <property type="entry name" value="Calycin"/>
</dbReference>
<evidence type="ECO:0000313" key="13">
    <source>
        <dbReference type="EMBL" id="SSX24744.1"/>
    </source>
</evidence>
<reference evidence="13" key="2">
    <citation type="submission" date="2018-07" db="EMBL/GenBank/DDBJ databases">
        <authorList>
            <person name="Quirk P.G."/>
            <person name="Krulwich T.A."/>
        </authorList>
    </citation>
    <scope>NUCLEOTIDE SEQUENCE</scope>
</reference>
<feature type="domain" description="Lipocalin/cytosolic fatty-acid binding" evidence="11">
    <location>
        <begin position="35"/>
        <end position="184"/>
    </location>
</feature>
<dbReference type="Gene3D" id="2.40.128.20">
    <property type="match status" value="1"/>
</dbReference>
<keyword evidence="8" id="KW-1015">Disulfide bond</keyword>
<evidence type="ECO:0000256" key="8">
    <source>
        <dbReference type="ARBA" id="ARBA00023157"/>
    </source>
</evidence>
<proteinExistence type="inferred from homology"/>
<sequence length="190" mass="21295">MIQIFAIIALACLANAQVPMTESCPEVTVQQAFSVPDYLGKWYENQAYPAIFELTGKCISAEYTLREDGKVGVLNRQINRLTGSESTVEGYATSDPNEPAKLTVVFPRMPKKKADSEDNSNYWVLSTDYKSYSVVWSCSNLTEGGSVRFLWILTRERVVSEEVVQTAYDVLDKFGISKSYLRKTIQTGCD</sequence>
<keyword evidence="4" id="KW-0813">Transport</keyword>